<evidence type="ECO:0000313" key="2">
    <source>
        <dbReference type="EMBL" id="TLD41179.1"/>
    </source>
</evidence>
<feature type="coiled-coil region" evidence="1">
    <location>
        <begin position="966"/>
        <end position="993"/>
    </location>
</feature>
<comment type="caution">
    <text evidence="2">The sequence shown here is derived from an EMBL/GenBank/DDBJ whole genome shotgun (WGS) entry which is preliminary data.</text>
</comment>
<protein>
    <recommendedName>
        <fullName evidence="4">ATP-binding protein</fullName>
    </recommendedName>
</protein>
<evidence type="ECO:0000313" key="3">
    <source>
        <dbReference type="Proteomes" id="UP000319783"/>
    </source>
</evidence>
<accession>A0A533QA62</accession>
<sequence length="1160" mass="132775">MKKSVPNKKISDLLRLNSRFFRSVHLERDFRDPDALSGYILTDHTRSCLERMAEGLKEYSGQRAWRITGNYGSGKSSFALFLSRWFSGQELPLQIQKATDYHQFTGVKPDFVPVLITGSREPLGLAILKALHYCVSKLYVNGRKPSLLDELESCLQLKEETTDDQILNLVLAVSSKIITDNKGKGLLLILDELGKFLEFSALYPERQDVYLLQRLAEIASRSAEKPLFIVGLLHQGFSTYADQLSQSGQREWEKISARFEEIVFNQPIEQISTLVANALSVHTNLLPKEHFIESQKSMELLIQLGWFGSAPAKKVLLENASKLYPMHPTVLPILVRLFSRFGQNERSLFSFLLSNEPFGLQAFAERYVTSSEYYRLHNLYEYIRFNFGCRLGVQSYRSHWNQIDSMIESFATEHELELNILKTVGILNLFNCNDLLATEETITLAIAGTNSSNLITKQIRATLDNLQKGKRVLYRRGVARGFCLWPHTSVGLEEAYERASQVLGTLNRIADMVKDYIELRPIVARRHYIQTGNLRYFEVHYCSAAELVTIFNMITSDADGMIIVPLCETPEERSLALKFVMQSELKDRPEVLIAIPPPLNALVGLLQEAQRWEWIASNTPELNTDHFAAEEVSRQKNASRTSLENRIQGFIGLRQLTGHLSLEWYQQNNKLKISSGRELLSTLSDICDKIYFNAPQIKNELVNRHSISSSAAAARMRLIERMLTAASKPFLGMEPNKKPPEMSIYLSFLKASGIHQQYGKDWKIDIPSSKREDPCNTIPTLRKIEEIVKKKPDSKIPTLEIFNTLKKPPYGVKSGVIPIFLAIFVVANKNEIALYENGTFLKSVDAEEFLRLIKRPESFEIQYCKIEGIRTDVFERFLTLLELKTSESKKAELLDVVRPLCMFIVKLPSYVHNTKKLSQEALTVRDAILSAREPVKLLFDDLPKACKFNAFTIDSNINSELIRDFVKKLKKVLDELKFAYPELKERLKKHLQDSFFIPGSFSQARQTLAERSMRILVTITEPKLKAFCLRLVDDNLPEDEWIESLGSYLALKPPSKWHDIEEDMFDQELTQLITRFHHVESIIFSKVKSAKTSTGIRLSITQSDGTEHEQVIYFRSEEENQLNQLQNELTDMLSKHKRLGLVAASRVMWKLLSEKEGGRR</sequence>
<evidence type="ECO:0000256" key="1">
    <source>
        <dbReference type="SAM" id="Coils"/>
    </source>
</evidence>
<name>A0A533QA62_9BACT</name>
<dbReference type="AlphaFoldDB" id="A0A533QA62"/>
<organism evidence="2 3">
    <name type="scientific">Candidatus Jettenia ecosi</name>
    <dbReference type="NCBI Taxonomy" id="2494326"/>
    <lineage>
        <taxon>Bacteria</taxon>
        <taxon>Pseudomonadati</taxon>
        <taxon>Planctomycetota</taxon>
        <taxon>Candidatus Brocadiia</taxon>
        <taxon>Candidatus Brocadiales</taxon>
        <taxon>Candidatus Brocadiaceae</taxon>
        <taxon>Candidatus Jettenia</taxon>
    </lineage>
</organism>
<keyword evidence="1" id="KW-0175">Coiled coil</keyword>
<dbReference type="Proteomes" id="UP000319783">
    <property type="component" value="Unassembled WGS sequence"/>
</dbReference>
<evidence type="ECO:0008006" key="4">
    <source>
        <dbReference type="Google" id="ProtNLM"/>
    </source>
</evidence>
<dbReference type="EMBL" id="SULG01000059">
    <property type="protein sequence ID" value="TLD41179.1"/>
    <property type="molecule type" value="Genomic_DNA"/>
</dbReference>
<reference evidence="2 3" key="1">
    <citation type="submission" date="2019-04" db="EMBL/GenBank/DDBJ databases">
        <title>Genome of a novel bacterium Candidatus Jettenia ecosi reconstructed from metagenome of an anammox bioreactor.</title>
        <authorList>
            <person name="Mardanov A.V."/>
            <person name="Beletsky A.V."/>
            <person name="Ravin N.V."/>
            <person name="Botchkova E.A."/>
            <person name="Litti Y.V."/>
            <person name="Nozhevnikova A.N."/>
        </authorList>
    </citation>
    <scope>NUCLEOTIDE SEQUENCE [LARGE SCALE GENOMIC DNA]</scope>
    <source>
        <strain evidence="2">J2</strain>
    </source>
</reference>
<proteinExistence type="predicted"/>
<gene>
    <name evidence="2" type="ORF">JETT_2561</name>
</gene>